<dbReference type="InterPro" id="IPR008284">
    <property type="entry name" value="MoCF_biosynth_CS"/>
</dbReference>
<organism evidence="5 6">
    <name type="scientific">Amycolatopsis ultiminotia</name>
    <dbReference type="NCBI Taxonomy" id="543629"/>
    <lineage>
        <taxon>Bacteria</taxon>
        <taxon>Bacillati</taxon>
        <taxon>Actinomycetota</taxon>
        <taxon>Actinomycetes</taxon>
        <taxon>Pseudonocardiales</taxon>
        <taxon>Pseudonocardiaceae</taxon>
        <taxon>Amycolatopsis</taxon>
    </lineage>
</organism>
<dbReference type="NCBIfam" id="TIGR00177">
    <property type="entry name" value="molyb_syn"/>
    <property type="match status" value="1"/>
</dbReference>
<dbReference type="InterPro" id="IPR036425">
    <property type="entry name" value="MoaB/Mog-like_dom_sf"/>
</dbReference>
<dbReference type="PANTHER" id="PTHR43764:SF1">
    <property type="entry name" value="MOLYBDOPTERIN MOLYBDOTRANSFERASE"/>
    <property type="match status" value="1"/>
</dbReference>
<dbReference type="SUPFAM" id="SSF53218">
    <property type="entry name" value="Molybdenum cofactor biosynthesis proteins"/>
    <property type="match status" value="1"/>
</dbReference>
<dbReference type="Proteomes" id="UP001500689">
    <property type="component" value="Unassembled WGS sequence"/>
</dbReference>
<protein>
    <submittedName>
        <fullName evidence="5">Molybdenum cofactor biosynthesis protein MoaE</fullName>
    </submittedName>
</protein>
<dbReference type="InterPro" id="IPR001453">
    <property type="entry name" value="MoaB/Mog_dom"/>
</dbReference>
<evidence type="ECO:0000256" key="3">
    <source>
        <dbReference type="SAM" id="MobiDB-lite"/>
    </source>
</evidence>
<dbReference type="SMART" id="SM00852">
    <property type="entry name" value="MoCF_biosynth"/>
    <property type="match status" value="1"/>
</dbReference>
<dbReference type="InterPro" id="IPR036563">
    <property type="entry name" value="MoaE_sf"/>
</dbReference>
<evidence type="ECO:0000313" key="6">
    <source>
        <dbReference type="Proteomes" id="UP001500689"/>
    </source>
</evidence>
<dbReference type="InterPro" id="IPR003448">
    <property type="entry name" value="Mopterin_biosynth_MoaE"/>
</dbReference>
<evidence type="ECO:0000256" key="1">
    <source>
        <dbReference type="ARBA" id="ARBA00005046"/>
    </source>
</evidence>
<proteinExistence type="predicted"/>
<dbReference type="PANTHER" id="PTHR43764">
    <property type="entry name" value="MOLYBDENUM COFACTOR BIOSYNTHESIS"/>
    <property type="match status" value="1"/>
</dbReference>
<reference evidence="6" key="1">
    <citation type="journal article" date="2019" name="Int. J. Syst. Evol. Microbiol.">
        <title>The Global Catalogue of Microorganisms (GCM) 10K type strain sequencing project: providing services to taxonomists for standard genome sequencing and annotation.</title>
        <authorList>
            <consortium name="The Broad Institute Genomics Platform"/>
            <consortium name="The Broad Institute Genome Sequencing Center for Infectious Disease"/>
            <person name="Wu L."/>
            <person name="Ma J."/>
        </authorList>
    </citation>
    <scope>NUCLEOTIDE SEQUENCE [LARGE SCALE GENOMIC DNA]</scope>
    <source>
        <strain evidence="6">JCM 16898</strain>
    </source>
</reference>
<name>A0ABP6WR74_9PSEU</name>
<sequence>MSTGDAFPPAEPTGTGDASTSAEATGTGDGFPSAEAAGTGDGFPSAEAATGGERARRGARVIVASNRAARGVYEDRTGPVLVAWLRDRGYDVPAPVVVEDGDPVGVALRGAVADQVAVVLTTGGTGISPTDRTPDVTRAVLDHELPGVADAIRAAGLPKVPTAVLSRGVAGVAGRTLVVNLPGSSGGVKDGLRVLEDILEHAVDQLAGGDHPRQAAAARAEVRILRAEVSDQPLSVDEHARLVSDEAAGAVVTFAGVVRDHDRGKGVRDLTYEGHPTARDVLTEVVTELAARWTGVRAVAVSHRVGALTIGDIALACAVSAEHRRAAFTACADLVDEVKARLPVWKHQHFTDGTDEWVNSP</sequence>
<dbReference type="CDD" id="cd00886">
    <property type="entry name" value="MogA_MoaB"/>
    <property type="match status" value="1"/>
</dbReference>
<dbReference type="Pfam" id="PF02391">
    <property type="entry name" value="MoaE"/>
    <property type="match status" value="1"/>
</dbReference>
<comment type="caution">
    <text evidence="5">The sequence shown here is derived from an EMBL/GenBank/DDBJ whole genome shotgun (WGS) entry which is preliminary data.</text>
</comment>
<dbReference type="Gene3D" id="3.40.980.10">
    <property type="entry name" value="MoaB/Mog-like domain"/>
    <property type="match status" value="1"/>
</dbReference>
<accession>A0ABP6WR74</accession>
<feature type="domain" description="MoaB/Mog" evidence="4">
    <location>
        <begin position="60"/>
        <end position="202"/>
    </location>
</feature>
<feature type="region of interest" description="Disordered" evidence="3">
    <location>
        <begin position="1"/>
        <end position="57"/>
    </location>
</feature>
<gene>
    <name evidence="5" type="ORF">GCM10022222_43590</name>
</gene>
<dbReference type="SUPFAM" id="SSF54690">
    <property type="entry name" value="Molybdopterin synthase subunit MoaE"/>
    <property type="match status" value="1"/>
</dbReference>
<dbReference type="PROSITE" id="PS01078">
    <property type="entry name" value="MOCF_BIOSYNTHESIS_1"/>
    <property type="match status" value="1"/>
</dbReference>
<evidence type="ECO:0000259" key="4">
    <source>
        <dbReference type="SMART" id="SM00852"/>
    </source>
</evidence>
<evidence type="ECO:0000256" key="2">
    <source>
        <dbReference type="ARBA" id="ARBA00023150"/>
    </source>
</evidence>
<keyword evidence="2" id="KW-0501">Molybdenum cofactor biosynthesis</keyword>
<dbReference type="Gene3D" id="3.90.1170.40">
    <property type="entry name" value="Molybdopterin biosynthesis MoaE subunit"/>
    <property type="match status" value="1"/>
</dbReference>
<dbReference type="Pfam" id="PF00994">
    <property type="entry name" value="MoCF_biosynth"/>
    <property type="match status" value="1"/>
</dbReference>
<dbReference type="EMBL" id="BAAAZN010000009">
    <property type="protein sequence ID" value="GAA3555238.1"/>
    <property type="molecule type" value="Genomic_DNA"/>
</dbReference>
<keyword evidence="6" id="KW-1185">Reference proteome</keyword>
<comment type="pathway">
    <text evidence="1">Cofactor biosynthesis; molybdopterin biosynthesis.</text>
</comment>
<dbReference type="CDD" id="cd00756">
    <property type="entry name" value="MoaE"/>
    <property type="match status" value="1"/>
</dbReference>
<evidence type="ECO:0000313" key="5">
    <source>
        <dbReference type="EMBL" id="GAA3555238.1"/>
    </source>
</evidence>
<dbReference type="InterPro" id="IPR051920">
    <property type="entry name" value="MPT_Adenylyltrnsfr/MoaC-Rel"/>
</dbReference>